<organism evidence="1">
    <name type="scientific">marine metagenome</name>
    <dbReference type="NCBI Taxonomy" id="408172"/>
    <lineage>
        <taxon>unclassified sequences</taxon>
        <taxon>metagenomes</taxon>
        <taxon>ecological metagenomes</taxon>
    </lineage>
</organism>
<evidence type="ECO:0000313" key="1">
    <source>
        <dbReference type="EMBL" id="SVA08752.1"/>
    </source>
</evidence>
<reference evidence="1" key="1">
    <citation type="submission" date="2018-05" db="EMBL/GenBank/DDBJ databases">
        <authorList>
            <person name="Lanie J.A."/>
            <person name="Ng W.-L."/>
            <person name="Kazmierczak K.M."/>
            <person name="Andrzejewski T.M."/>
            <person name="Davidsen T.M."/>
            <person name="Wayne K.J."/>
            <person name="Tettelin H."/>
            <person name="Glass J.I."/>
            <person name="Rusch D."/>
            <person name="Podicherti R."/>
            <person name="Tsui H.-C.T."/>
            <person name="Winkler M.E."/>
        </authorList>
    </citation>
    <scope>NUCLEOTIDE SEQUENCE</scope>
</reference>
<proteinExistence type="predicted"/>
<dbReference type="EMBL" id="UINC01003726">
    <property type="protein sequence ID" value="SVA08752.1"/>
    <property type="molecule type" value="Genomic_DNA"/>
</dbReference>
<dbReference type="AlphaFoldDB" id="A0A381SXM2"/>
<protein>
    <recommendedName>
        <fullName evidence="2">TonB C-terminal domain-containing protein</fullName>
    </recommendedName>
</protein>
<sequence>MRIHVLGSLWCVLVSWISSPVSFAETANNDVNSSRDVEEVTVHAVAQCGSWPIAHIDIVGCEYAELKPEMLQGIRKNRAAYLTRCMRCENGTCVPRAWSRDQLTARNLCKRLFVTPIKVSSRSGGSSVSDASLFVRFSYVISRRGRVEDIHMDLLDSDLTDSQVYKLIENGARQVRFEPLKVEGQTVSIVGLQDGYMLTGTF</sequence>
<gene>
    <name evidence="1" type="ORF">METZ01_LOCUS61606</name>
</gene>
<name>A0A381SXM2_9ZZZZ</name>
<evidence type="ECO:0008006" key="2">
    <source>
        <dbReference type="Google" id="ProtNLM"/>
    </source>
</evidence>
<accession>A0A381SXM2</accession>